<gene>
    <name evidence="2" type="ORF">J2S59_000461</name>
</gene>
<evidence type="ECO:0000313" key="3">
    <source>
        <dbReference type="Proteomes" id="UP001240447"/>
    </source>
</evidence>
<dbReference type="Proteomes" id="UP001240447">
    <property type="component" value="Unassembled WGS sequence"/>
</dbReference>
<evidence type="ECO:0000313" key="2">
    <source>
        <dbReference type="EMBL" id="MDP9820652.1"/>
    </source>
</evidence>
<keyword evidence="1" id="KW-0472">Membrane</keyword>
<proteinExistence type="predicted"/>
<reference evidence="2 3" key="1">
    <citation type="submission" date="2023-07" db="EMBL/GenBank/DDBJ databases">
        <title>Sequencing the genomes of 1000 actinobacteria strains.</title>
        <authorList>
            <person name="Klenk H.-P."/>
        </authorList>
    </citation>
    <scope>NUCLEOTIDE SEQUENCE [LARGE SCALE GENOMIC DNA]</scope>
    <source>
        <strain evidence="2 3">GD13</strain>
    </source>
</reference>
<keyword evidence="3" id="KW-1185">Reference proteome</keyword>
<name>A0ABT9NKA8_9ACTN</name>
<accession>A0ABT9NKA8</accession>
<evidence type="ECO:0000256" key="1">
    <source>
        <dbReference type="SAM" id="Phobius"/>
    </source>
</evidence>
<comment type="caution">
    <text evidence="2">The sequence shown here is derived from an EMBL/GenBank/DDBJ whole genome shotgun (WGS) entry which is preliminary data.</text>
</comment>
<dbReference type="EMBL" id="JAUSQM010000001">
    <property type="protein sequence ID" value="MDP9820652.1"/>
    <property type="molecule type" value="Genomic_DNA"/>
</dbReference>
<keyword evidence="1" id="KW-0812">Transmembrane</keyword>
<protein>
    <submittedName>
        <fullName evidence="2">Flp pilus assembly protein TadG</fullName>
    </submittedName>
</protein>
<organism evidence="2 3">
    <name type="scientific">Nocardioides massiliensis</name>
    <dbReference type="NCBI Taxonomy" id="1325935"/>
    <lineage>
        <taxon>Bacteria</taxon>
        <taxon>Bacillati</taxon>
        <taxon>Actinomycetota</taxon>
        <taxon>Actinomycetes</taxon>
        <taxon>Propionibacteriales</taxon>
        <taxon>Nocardioidaceae</taxon>
        <taxon>Nocardioides</taxon>
    </lineage>
</organism>
<feature type="transmembrane region" description="Helical" evidence="1">
    <location>
        <begin position="21"/>
        <end position="44"/>
    </location>
</feature>
<dbReference type="RefSeq" id="WP_068122897.1">
    <property type="nucleotide sequence ID" value="NZ_CCXJ01000611.1"/>
</dbReference>
<sequence>MSRRPDVRRGRGARERGAASVFVVGMSIMLFVCAGLVVDGGLAINARMTVADDAEQASRVGADTIDLDRLRATGEIRIDEIGAGNRVQQFMADRGYSGGQYSVTANFDSVTVTVRDRVDSMFLQVVAIPGFDVEASATSSPETDF</sequence>
<keyword evidence="1" id="KW-1133">Transmembrane helix</keyword>